<organism evidence="1 2">
    <name type="scientific">Euphydryas editha</name>
    <name type="common">Edith's checkerspot</name>
    <dbReference type="NCBI Taxonomy" id="104508"/>
    <lineage>
        <taxon>Eukaryota</taxon>
        <taxon>Metazoa</taxon>
        <taxon>Ecdysozoa</taxon>
        <taxon>Arthropoda</taxon>
        <taxon>Hexapoda</taxon>
        <taxon>Insecta</taxon>
        <taxon>Pterygota</taxon>
        <taxon>Neoptera</taxon>
        <taxon>Endopterygota</taxon>
        <taxon>Lepidoptera</taxon>
        <taxon>Glossata</taxon>
        <taxon>Ditrysia</taxon>
        <taxon>Papilionoidea</taxon>
        <taxon>Nymphalidae</taxon>
        <taxon>Nymphalinae</taxon>
        <taxon>Euphydryas</taxon>
    </lineage>
</organism>
<evidence type="ECO:0000313" key="2">
    <source>
        <dbReference type="Proteomes" id="UP001153954"/>
    </source>
</evidence>
<evidence type="ECO:0008006" key="3">
    <source>
        <dbReference type="Google" id="ProtNLM"/>
    </source>
</evidence>
<evidence type="ECO:0000313" key="1">
    <source>
        <dbReference type="EMBL" id="CAH2091393.1"/>
    </source>
</evidence>
<protein>
    <recommendedName>
        <fullName evidence="3">HTH CENPB-type domain-containing protein</fullName>
    </recommendedName>
</protein>
<gene>
    <name evidence="1" type="ORF">EEDITHA_LOCUS7261</name>
</gene>
<keyword evidence="2" id="KW-1185">Reference proteome</keyword>
<dbReference type="EMBL" id="CAKOGL010000010">
    <property type="protein sequence ID" value="CAH2091393.1"/>
    <property type="molecule type" value="Genomic_DNA"/>
</dbReference>
<name>A0AAU9TWM3_EUPED</name>
<dbReference type="AlphaFoldDB" id="A0AAU9TWM3"/>
<sequence>MPRISVRKTSRGQIELSKYKDAYDEVKAGESIRKAAKKHGVNYCSLLRYILKRDTSGDTQIMGYRAHNRVFNDDQERMLSKCLMRLADINCGLPKKIIKKLVYELTVKYNVSRPQSWDDNRMASEEWFQMFIRRNPELSPRASKSTGKI</sequence>
<dbReference type="Proteomes" id="UP001153954">
    <property type="component" value="Unassembled WGS sequence"/>
</dbReference>
<reference evidence="1" key="1">
    <citation type="submission" date="2022-03" db="EMBL/GenBank/DDBJ databases">
        <authorList>
            <person name="Tunstrom K."/>
        </authorList>
    </citation>
    <scope>NUCLEOTIDE SEQUENCE</scope>
</reference>
<proteinExistence type="predicted"/>
<accession>A0AAU9TWM3</accession>
<comment type="caution">
    <text evidence="1">The sequence shown here is derived from an EMBL/GenBank/DDBJ whole genome shotgun (WGS) entry which is preliminary data.</text>
</comment>